<keyword evidence="3" id="KW-0722">Serine protease inhibitor</keyword>
<dbReference type="Gene3D" id="3.30.497.10">
    <property type="entry name" value="Antithrombin, subunit I, domain 2"/>
    <property type="match status" value="1"/>
</dbReference>
<dbReference type="GO" id="GO:0004867">
    <property type="term" value="F:serine-type endopeptidase inhibitor activity"/>
    <property type="evidence" value="ECO:0007669"/>
    <property type="project" value="UniProtKB-KW"/>
</dbReference>
<keyword evidence="7" id="KW-1185">Reference proteome</keyword>
<gene>
    <name evidence="5" type="ORF">Zmor_004578</name>
    <name evidence="6" type="ORF">Zmor_006534</name>
</gene>
<evidence type="ECO:0000256" key="3">
    <source>
        <dbReference type="ARBA" id="ARBA00022900"/>
    </source>
</evidence>
<proteinExistence type="inferred from homology"/>
<dbReference type="PANTHER" id="PTHR11461:SF211">
    <property type="entry name" value="GH10112P-RELATED"/>
    <property type="match status" value="1"/>
</dbReference>
<protein>
    <recommendedName>
        <fullName evidence="4">Serpin domain-containing protein</fullName>
    </recommendedName>
</protein>
<comment type="similarity">
    <text evidence="1">Belongs to the serpin family.</text>
</comment>
<dbReference type="EMBL" id="JALNTZ010000002">
    <property type="protein sequence ID" value="KAJ3660108.1"/>
    <property type="molecule type" value="Genomic_DNA"/>
</dbReference>
<sequence length="205" mass="23806">MWNLKFTKEVATRTKFFTAEEASVASEYMVSRSCYKYYRYKTLARRLEIKFLLDEGGMFVVLPNTREELAEVDDVIDEILNISVEDYQDAHVEIELPEFKLSSLVDFKTVLQKCGVRILFQASEADLSELAEDLHVDAIFQKVHLKIDERGLETTKKDPLQWNNKVPFILATEKIVEFIVEHSFIFFIKIEDVVVFVGRVVNAIL</sequence>
<name>A0AA38IV26_9CUCU</name>
<evidence type="ECO:0000256" key="1">
    <source>
        <dbReference type="ARBA" id="ARBA00009500"/>
    </source>
</evidence>
<dbReference type="GO" id="GO:0005615">
    <property type="term" value="C:extracellular space"/>
    <property type="evidence" value="ECO:0007669"/>
    <property type="project" value="InterPro"/>
</dbReference>
<evidence type="ECO:0000256" key="2">
    <source>
        <dbReference type="ARBA" id="ARBA00022690"/>
    </source>
</evidence>
<dbReference type="AlphaFoldDB" id="A0AA38IV26"/>
<dbReference type="InterPro" id="IPR036186">
    <property type="entry name" value="Serpin_sf"/>
</dbReference>
<comment type="caution">
    <text evidence="6">The sequence shown here is derived from an EMBL/GenBank/DDBJ whole genome shotgun (WGS) entry which is preliminary data.</text>
</comment>
<dbReference type="SUPFAM" id="SSF56574">
    <property type="entry name" value="Serpins"/>
    <property type="match status" value="1"/>
</dbReference>
<dbReference type="PANTHER" id="PTHR11461">
    <property type="entry name" value="SERINE PROTEASE INHIBITOR, SERPIN"/>
    <property type="match status" value="1"/>
</dbReference>
<evidence type="ECO:0000313" key="5">
    <source>
        <dbReference type="EMBL" id="KAJ3660108.1"/>
    </source>
</evidence>
<keyword evidence="2" id="KW-0646">Protease inhibitor</keyword>
<reference evidence="6" key="1">
    <citation type="journal article" date="2023" name="G3 (Bethesda)">
        <title>Whole genome assemblies of Zophobas morio and Tenebrio molitor.</title>
        <authorList>
            <person name="Kaur S."/>
            <person name="Stinson S.A."/>
            <person name="diCenzo G.C."/>
        </authorList>
    </citation>
    <scope>NUCLEOTIDE SEQUENCE</scope>
    <source>
        <strain evidence="6">QUZm001</strain>
    </source>
</reference>
<dbReference type="InterPro" id="IPR023796">
    <property type="entry name" value="Serpin_dom"/>
</dbReference>
<dbReference type="InterPro" id="IPR000215">
    <property type="entry name" value="Serpin_fam"/>
</dbReference>
<dbReference type="Gene3D" id="2.30.39.10">
    <property type="entry name" value="Alpha-1-antitrypsin, domain 1"/>
    <property type="match status" value="1"/>
</dbReference>
<accession>A0AA38IV26</accession>
<dbReference type="Proteomes" id="UP001168821">
    <property type="component" value="Unassembled WGS sequence"/>
</dbReference>
<feature type="domain" description="Serpin" evidence="4">
    <location>
        <begin position="2"/>
        <end position="202"/>
    </location>
</feature>
<dbReference type="InterPro" id="IPR042185">
    <property type="entry name" value="Serpin_sf_2"/>
</dbReference>
<evidence type="ECO:0000313" key="6">
    <source>
        <dbReference type="EMBL" id="KAJ3662178.1"/>
    </source>
</evidence>
<dbReference type="EMBL" id="JALNTZ010000002">
    <property type="protein sequence ID" value="KAJ3662178.1"/>
    <property type="molecule type" value="Genomic_DNA"/>
</dbReference>
<organism evidence="6 7">
    <name type="scientific">Zophobas morio</name>
    <dbReference type="NCBI Taxonomy" id="2755281"/>
    <lineage>
        <taxon>Eukaryota</taxon>
        <taxon>Metazoa</taxon>
        <taxon>Ecdysozoa</taxon>
        <taxon>Arthropoda</taxon>
        <taxon>Hexapoda</taxon>
        <taxon>Insecta</taxon>
        <taxon>Pterygota</taxon>
        <taxon>Neoptera</taxon>
        <taxon>Endopterygota</taxon>
        <taxon>Coleoptera</taxon>
        <taxon>Polyphaga</taxon>
        <taxon>Cucujiformia</taxon>
        <taxon>Tenebrionidae</taxon>
        <taxon>Zophobas</taxon>
    </lineage>
</organism>
<evidence type="ECO:0000313" key="7">
    <source>
        <dbReference type="Proteomes" id="UP001168821"/>
    </source>
</evidence>
<evidence type="ECO:0000259" key="4">
    <source>
        <dbReference type="Pfam" id="PF00079"/>
    </source>
</evidence>
<dbReference type="InterPro" id="IPR042178">
    <property type="entry name" value="Serpin_sf_1"/>
</dbReference>
<dbReference type="Pfam" id="PF00079">
    <property type="entry name" value="Serpin"/>
    <property type="match status" value="1"/>
</dbReference>